<comment type="caution">
    <text evidence="5">The sequence shown here is derived from an EMBL/GenBank/DDBJ whole genome shotgun (WGS) entry which is preliminary data.</text>
</comment>
<dbReference type="Pfam" id="PF01047">
    <property type="entry name" value="MarR"/>
    <property type="match status" value="1"/>
</dbReference>
<dbReference type="Proteomes" id="UP000187485">
    <property type="component" value="Unassembled WGS sequence"/>
</dbReference>
<evidence type="ECO:0000256" key="3">
    <source>
        <dbReference type="ARBA" id="ARBA00023163"/>
    </source>
</evidence>
<dbReference type="SUPFAM" id="SSF46785">
    <property type="entry name" value="Winged helix' DNA-binding domain"/>
    <property type="match status" value="1"/>
</dbReference>
<dbReference type="PANTHER" id="PTHR42756">
    <property type="entry name" value="TRANSCRIPTIONAL REGULATOR, MARR"/>
    <property type="match status" value="1"/>
</dbReference>
<evidence type="ECO:0000256" key="2">
    <source>
        <dbReference type="ARBA" id="ARBA00023125"/>
    </source>
</evidence>
<dbReference type="PRINTS" id="PR00598">
    <property type="entry name" value="HTHMARR"/>
</dbReference>
<evidence type="ECO:0000313" key="5">
    <source>
        <dbReference type="EMBL" id="GAV21842.1"/>
    </source>
</evidence>
<dbReference type="PANTHER" id="PTHR42756:SF1">
    <property type="entry name" value="TRANSCRIPTIONAL REPRESSOR OF EMRAB OPERON"/>
    <property type="match status" value="1"/>
</dbReference>
<dbReference type="OrthoDB" id="166070at2"/>
<keyword evidence="2" id="KW-0238">DNA-binding</keyword>
<evidence type="ECO:0000313" key="6">
    <source>
        <dbReference type="Proteomes" id="UP000187485"/>
    </source>
</evidence>
<evidence type="ECO:0000259" key="4">
    <source>
        <dbReference type="PROSITE" id="PS50995"/>
    </source>
</evidence>
<dbReference type="EMBL" id="BDJK01000006">
    <property type="protein sequence ID" value="GAV21842.1"/>
    <property type="molecule type" value="Genomic_DNA"/>
</dbReference>
<proteinExistence type="predicted"/>
<accession>A0A1L8CSF0</accession>
<dbReference type="PROSITE" id="PS50995">
    <property type="entry name" value="HTH_MARR_2"/>
    <property type="match status" value="1"/>
</dbReference>
<dbReference type="AlphaFoldDB" id="A0A1L8CSF0"/>
<dbReference type="InterPro" id="IPR036390">
    <property type="entry name" value="WH_DNA-bd_sf"/>
</dbReference>
<dbReference type="Gene3D" id="1.10.10.10">
    <property type="entry name" value="Winged helix-like DNA-binding domain superfamily/Winged helix DNA-binding domain"/>
    <property type="match status" value="1"/>
</dbReference>
<dbReference type="GO" id="GO:0003677">
    <property type="term" value="F:DNA binding"/>
    <property type="evidence" value="ECO:0007669"/>
    <property type="project" value="UniProtKB-KW"/>
</dbReference>
<evidence type="ECO:0000256" key="1">
    <source>
        <dbReference type="ARBA" id="ARBA00023015"/>
    </source>
</evidence>
<name>A0A1L8CSF0_9THEO</name>
<dbReference type="GO" id="GO:0003700">
    <property type="term" value="F:DNA-binding transcription factor activity"/>
    <property type="evidence" value="ECO:0007669"/>
    <property type="project" value="InterPro"/>
</dbReference>
<keyword evidence="1" id="KW-0805">Transcription regulation</keyword>
<dbReference type="InterPro" id="IPR036388">
    <property type="entry name" value="WH-like_DNA-bd_sf"/>
</dbReference>
<dbReference type="STRING" id="870242.cpu_03520"/>
<protein>
    <submittedName>
        <fullName evidence="5">MarR family transcriptional regulator</fullName>
    </submittedName>
</protein>
<dbReference type="RefSeq" id="WP_075858289.1">
    <property type="nucleotide sequence ID" value="NZ_BDJK01000006.1"/>
</dbReference>
<keyword evidence="6" id="KW-1185">Reference proteome</keyword>
<dbReference type="InterPro" id="IPR000835">
    <property type="entry name" value="HTH_MarR-typ"/>
</dbReference>
<gene>
    <name evidence="5" type="ORF">cpu_03520</name>
</gene>
<reference evidence="6" key="1">
    <citation type="submission" date="2016-12" db="EMBL/GenBank/DDBJ databases">
        <title>Draft Genome Sequences od Carboxydothermus pertinax and islandicus, Hydrogenogenic Carboxydotrophic Bacteria.</title>
        <authorList>
            <person name="Fukuyama Y."/>
            <person name="Ohmae K."/>
            <person name="Yoneda Y."/>
            <person name="Yoshida T."/>
            <person name="Sako Y."/>
        </authorList>
    </citation>
    <scope>NUCLEOTIDE SEQUENCE [LARGE SCALE GENOMIC DNA]</scope>
    <source>
        <strain evidence="6">Ug1</strain>
    </source>
</reference>
<dbReference type="SMART" id="SM00347">
    <property type="entry name" value="HTH_MARR"/>
    <property type="match status" value="1"/>
</dbReference>
<keyword evidence="3" id="KW-0804">Transcription</keyword>
<organism evidence="5 6">
    <name type="scientific">Carboxydothermus pertinax</name>
    <dbReference type="NCBI Taxonomy" id="870242"/>
    <lineage>
        <taxon>Bacteria</taxon>
        <taxon>Bacillati</taxon>
        <taxon>Bacillota</taxon>
        <taxon>Clostridia</taxon>
        <taxon>Thermoanaerobacterales</taxon>
        <taxon>Thermoanaerobacteraceae</taxon>
        <taxon>Carboxydothermus</taxon>
    </lineage>
</organism>
<feature type="domain" description="HTH marR-type" evidence="4">
    <location>
        <begin position="3"/>
        <end position="138"/>
    </location>
</feature>
<sequence length="140" mass="15899">MDTNNVISLISSIREKANRFIMRELNNRGIKGIVTSHGDILVALFKNNVLTMKEIAEKIDRDKSTVTALVDKLVDFGYVKKERDPADSRVILVSLTDLGKQLQPDFEDISRKLIDVAFRGISPEEREALVKILIKIKENF</sequence>